<dbReference type="RefSeq" id="XP_010916221.2">
    <property type="nucleotide sequence ID" value="XM_010917919.3"/>
</dbReference>
<evidence type="ECO:0000256" key="2">
    <source>
        <dbReference type="ARBA" id="ARBA00022723"/>
    </source>
</evidence>
<evidence type="ECO:0000313" key="6">
    <source>
        <dbReference type="RefSeq" id="XP_010916221.2"/>
    </source>
</evidence>
<dbReference type="InterPro" id="IPR006913">
    <property type="entry name" value="CENP-V/GFA"/>
</dbReference>
<dbReference type="Gene3D" id="2.170.150.70">
    <property type="match status" value="1"/>
</dbReference>
<dbReference type="PANTHER" id="PTHR28620">
    <property type="entry name" value="CENTROMERE PROTEIN V"/>
    <property type="match status" value="1"/>
</dbReference>
<dbReference type="OrthoDB" id="2993351at2759"/>
<dbReference type="GO" id="GO:0046872">
    <property type="term" value="F:metal ion binding"/>
    <property type="evidence" value="ECO:0007669"/>
    <property type="project" value="UniProtKB-KW"/>
</dbReference>
<proteinExistence type="inferred from homology"/>
<dbReference type="AlphaFoldDB" id="A0A6I9QVZ0"/>
<dbReference type="SUPFAM" id="SSF51316">
    <property type="entry name" value="Mss4-like"/>
    <property type="match status" value="1"/>
</dbReference>
<evidence type="ECO:0000313" key="5">
    <source>
        <dbReference type="Proteomes" id="UP000504607"/>
    </source>
</evidence>
<gene>
    <name evidence="6" type="primary">LOC105041109</name>
</gene>
<feature type="domain" description="CENP-V/GFA" evidence="4">
    <location>
        <begin position="33"/>
        <end position="141"/>
    </location>
</feature>
<accession>A0A6I9QVZ0</accession>
<evidence type="ECO:0000259" key="4">
    <source>
        <dbReference type="PROSITE" id="PS51891"/>
    </source>
</evidence>
<keyword evidence="2" id="KW-0479">Metal-binding</keyword>
<organism evidence="5 6">
    <name type="scientific">Elaeis guineensis var. tenera</name>
    <name type="common">Oil palm</name>
    <dbReference type="NCBI Taxonomy" id="51953"/>
    <lineage>
        <taxon>Eukaryota</taxon>
        <taxon>Viridiplantae</taxon>
        <taxon>Streptophyta</taxon>
        <taxon>Embryophyta</taxon>
        <taxon>Tracheophyta</taxon>
        <taxon>Spermatophyta</taxon>
        <taxon>Magnoliopsida</taxon>
        <taxon>Liliopsida</taxon>
        <taxon>Arecaceae</taxon>
        <taxon>Arecoideae</taxon>
        <taxon>Cocoseae</taxon>
        <taxon>Elaeidinae</taxon>
        <taxon>Elaeis</taxon>
    </lineage>
</organism>
<name>A0A6I9QVZ0_ELAGV</name>
<protein>
    <submittedName>
        <fullName evidence="6">Centromere protein V</fullName>
    </submittedName>
</protein>
<dbReference type="GO" id="GO:0016846">
    <property type="term" value="F:carbon-sulfur lyase activity"/>
    <property type="evidence" value="ECO:0007669"/>
    <property type="project" value="InterPro"/>
</dbReference>
<keyword evidence="3" id="KW-0862">Zinc</keyword>
<dbReference type="InterPro" id="IPR052355">
    <property type="entry name" value="CENP-V-like"/>
</dbReference>
<evidence type="ECO:0000256" key="3">
    <source>
        <dbReference type="ARBA" id="ARBA00022833"/>
    </source>
</evidence>
<dbReference type="PROSITE" id="PS51891">
    <property type="entry name" value="CENP_V_GFA"/>
    <property type="match status" value="1"/>
</dbReference>
<comment type="similarity">
    <text evidence="1">Belongs to the Gfa family.</text>
</comment>
<evidence type="ECO:0000256" key="1">
    <source>
        <dbReference type="ARBA" id="ARBA00005495"/>
    </source>
</evidence>
<reference evidence="6" key="1">
    <citation type="submission" date="2025-08" db="UniProtKB">
        <authorList>
            <consortium name="RefSeq"/>
        </authorList>
    </citation>
    <scope>IDENTIFICATION</scope>
</reference>
<dbReference type="PANTHER" id="PTHR28620:SF1">
    <property type="entry name" value="CENP-V_GFA DOMAIN-CONTAINING PROTEIN"/>
    <property type="match status" value="1"/>
</dbReference>
<dbReference type="InterPro" id="IPR011057">
    <property type="entry name" value="Mss4-like_sf"/>
</dbReference>
<dbReference type="Pfam" id="PF04828">
    <property type="entry name" value="GFA"/>
    <property type="match status" value="1"/>
</dbReference>
<dbReference type="Proteomes" id="UP000504607">
    <property type="component" value="Chromosome 3"/>
</dbReference>
<dbReference type="InParanoid" id="A0A6I9QVZ0"/>
<sequence length="148" mass="16573">MKRGWLYPIKPISSSRFVSNSSLLRMSVETVIHNGGCHCKRVRWQAEAPPSVVGCTCNCSNCSMRGSTHFVVPNDKFKLMEESEQFLTTYTFGTHSAKHIFCKVCGITSFYKQRGNPDGVAIVISCVDPGTLKHYEIKYFDGKGLLKI</sequence>
<keyword evidence="5" id="KW-1185">Reference proteome</keyword>